<gene>
    <name evidence="4" type="ORF">ACIKP9_04275</name>
</gene>
<evidence type="ECO:0000313" key="5">
    <source>
        <dbReference type="Proteomes" id="UP001617669"/>
    </source>
</evidence>
<feature type="transmembrane region" description="Helical" evidence="2">
    <location>
        <begin position="21"/>
        <end position="39"/>
    </location>
</feature>
<organism evidence="4 5">
    <name type="scientific">Methylobacillus methanolivorans</name>
    <dbReference type="NCBI Taxonomy" id="1848927"/>
    <lineage>
        <taxon>Bacteria</taxon>
        <taxon>Pseudomonadati</taxon>
        <taxon>Pseudomonadota</taxon>
        <taxon>Betaproteobacteria</taxon>
        <taxon>Nitrosomonadales</taxon>
        <taxon>Methylophilaceae</taxon>
        <taxon>Methylobacillus</taxon>
    </lineage>
</organism>
<evidence type="ECO:0000313" key="4">
    <source>
        <dbReference type="EMBL" id="MFJ5445436.1"/>
    </source>
</evidence>
<dbReference type="Pfam" id="PF05036">
    <property type="entry name" value="SPOR"/>
    <property type="match status" value="1"/>
</dbReference>
<name>A0ABW8GJ78_9PROT</name>
<dbReference type="InterPro" id="IPR052521">
    <property type="entry name" value="Cell_div_SPOR-domain"/>
</dbReference>
<protein>
    <submittedName>
        <fullName evidence="4">SPOR domain-containing protein</fullName>
    </submittedName>
</protein>
<feature type="domain" description="SPOR" evidence="3">
    <location>
        <begin position="151"/>
        <end position="229"/>
    </location>
</feature>
<feature type="region of interest" description="Disordered" evidence="1">
    <location>
        <begin position="53"/>
        <end position="152"/>
    </location>
</feature>
<dbReference type="EMBL" id="JBIWXY010000001">
    <property type="protein sequence ID" value="MFJ5445436.1"/>
    <property type="molecule type" value="Genomic_DNA"/>
</dbReference>
<evidence type="ECO:0000256" key="1">
    <source>
        <dbReference type="SAM" id="MobiDB-lite"/>
    </source>
</evidence>
<keyword evidence="2" id="KW-0472">Membrane</keyword>
<reference evidence="4 5" key="1">
    <citation type="submission" date="2024-11" db="EMBL/GenBank/DDBJ databases">
        <authorList>
            <person name="Kaparullina E.N."/>
            <person name="Delegan Y.A."/>
            <person name="Doronina N.V."/>
        </authorList>
    </citation>
    <scope>NUCLEOTIDE SEQUENCE [LARGE SCALE GENOMIC DNA]</scope>
    <source>
        <strain evidence="4 5">7sh_L</strain>
    </source>
</reference>
<sequence length="230" mass="24635">MASDQSSDQELQFKKRARRRLVGAVALVLLMVTILPMVLDDRSSKVPPQEIAINIPSQDGPEFSSKVAPQGEPVEEIISEPVLSAPEPSDNEPDFEAAPVQPAPKQESVKPVLPEPPVKKEAAKPEAKQLAAKVEPSKPESQKQKPVETKPANAGSFLVQIGVFSDPINVKNLQDKLSGQGLKSHTEMIPTASGDKTRLRIGPFASREAAEQALTKVKAAGLSGMVISNK</sequence>
<dbReference type="Gene3D" id="3.30.70.1070">
    <property type="entry name" value="Sporulation related repeat"/>
    <property type="match status" value="1"/>
</dbReference>
<feature type="compositionally biased region" description="Basic and acidic residues" evidence="1">
    <location>
        <begin position="135"/>
        <end position="148"/>
    </location>
</feature>
<dbReference type="PANTHER" id="PTHR38687:SF1">
    <property type="entry name" value="CELL DIVISION PROTEIN DEDD"/>
    <property type="match status" value="1"/>
</dbReference>
<dbReference type="PANTHER" id="PTHR38687">
    <property type="entry name" value="CELL DIVISION PROTEIN DEDD-RELATED"/>
    <property type="match status" value="1"/>
</dbReference>
<evidence type="ECO:0000256" key="2">
    <source>
        <dbReference type="SAM" id="Phobius"/>
    </source>
</evidence>
<dbReference type="InterPro" id="IPR036680">
    <property type="entry name" value="SPOR-like_sf"/>
</dbReference>
<keyword evidence="2" id="KW-1133">Transmembrane helix</keyword>
<dbReference type="SUPFAM" id="SSF110997">
    <property type="entry name" value="Sporulation related repeat"/>
    <property type="match status" value="1"/>
</dbReference>
<keyword evidence="5" id="KW-1185">Reference proteome</keyword>
<dbReference type="InterPro" id="IPR007730">
    <property type="entry name" value="SPOR-like_dom"/>
</dbReference>
<accession>A0ABW8GJ78</accession>
<dbReference type="PROSITE" id="PS51724">
    <property type="entry name" value="SPOR"/>
    <property type="match status" value="1"/>
</dbReference>
<dbReference type="RefSeq" id="WP_400879723.1">
    <property type="nucleotide sequence ID" value="NZ_JBIWXY010000001.1"/>
</dbReference>
<proteinExistence type="predicted"/>
<dbReference type="Proteomes" id="UP001617669">
    <property type="component" value="Unassembled WGS sequence"/>
</dbReference>
<keyword evidence="2" id="KW-0812">Transmembrane</keyword>
<feature type="compositionally biased region" description="Basic and acidic residues" evidence="1">
    <location>
        <begin position="117"/>
        <end position="127"/>
    </location>
</feature>
<comment type="caution">
    <text evidence="4">The sequence shown here is derived from an EMBL/GenBank/DDBJ whole genome shotgun (WGS) entry which is preliminary data.</text>
</comment>
<evidence type="ECO:0000259" key="3">
    <source>
        <dbReference type="PROSITE" id="PS51724"/>
    </source>
</evidence>